<feature type="chain" id="PRO_5038766348" description="YtkA-like domain-containing protein" evidence="2">
    <location>
        <begin position="24"/>
        <end position="155"/>
    </location>
</feature>
<gene>
    <name evidence="4" type="ORF">GJU40_06930</name>
</gene>
<dbReference type="Pfam" id="PF13115">
    <property type="entry name" value="YtkA"/>
    <property type="match status" value="1"/>
</dbReference>
<evidence type="ECO:0000259" key="3">
    <source>
        <dbReference type="Pfam" id="PF13115"/>
    </source>
</evidence>
<dbReference type="PROSITE" id="PS51257">
    <property type="entry name" value="PROKAR_LIPOPROTEIN"/>
    <property type="match status" value="1"/>
</dbReference>
<dbReference type="EMBL" id="WKKI01000008">
    <property type="protein sequence ID" value="MRX71906.1"/>
    <property type="molecule type" value="Genomic_DNA"/>
</dbReference>
<keyword evidence="2" id="KW-0732">Signal</keyword>
<evidence type="ECO:0000313" key="4">
    <source>
        <dbReference type="EMBL" id="MRX71906.1"/>
    </source>
</evidence>
<name>A0A7X2IY99_9BACI</name>
<evidence type="ECO:0000256" key="1">
    <source>
        <dbReference type="SAM" id="MobiDB-lite"/>
    </source>
</evidence>
<dbReference type="InterPro" id="IPR032693">
    <property type="entry name" value="YtkA-like_dom"/>
</dbReference>
<feature type="compositionally biased region" description="Basic and acidic residues" evidence="1">
    <location>
        <begin position="136"/>
        <end position="155"/>
    </location>
</feature>
<protein>
    <recommendedName>
        <fullName evidence="3">YtkA-like domain-containing protein</fullName>
    </recommendedName>
</protein>
<dbReference type="Proteomes" id="UP000448867">
    <property type="component" value="Unassembled WGS sequence"/>
</dbReference>
<sequence length="155" mass="17170">MKRLNRGRIFLFCCMLLLTGCTASQQQEDTLTAIEVVIALPDSINTDEKTKISAAVTQGNEKVEDANEVEFEIWAAGSKEDSYLVEGNHEGNGIYSGDAFFSAEGVYYIQAHVTARNMHSMPKVKAAVGTIDPEEWERAGEEEQQQKTEEASSHH</sequence>
<comment type="caution">
    <text evidence="4">The sequence shown here is derived from an EMBL/GenBank/DDBJ whole genome shotgun (WGS) entry which is preliminary data.</text>
</comment>
<accession>A0A7X2IY99</accession>
<evidence type="ECO:0000256" key="2">
    <source>
        <dbReference type="SAM" id="SignalP"/>
    </source>
</evidence>
<organism evidence="4 5">
    <name type="scientific">Metabacillus lacus</name>
    <dbReference type="NCBI Taxonomy" id="1983721"/>
    <lineage>
        <taxon>Bacteria</taxon>
        <taxon>Bacillati</taxon>
        <taxon>Bacillota</taxon>
        <taxon>Bacilli</taxon>
        <taxon>Bacillales</taxon>
        <taxon>Bacillaceae</taxon>
        <taxon>Metabacillus</taxon>
    </lineage>
</organism>
<dbReference type="OrthoDB" id="2679563at2"/>
<feature type="region of interest" description="Disordered" evidence="1">
    <location>
        <begin position="132"/>
        <end position="155"/>
    </location>
</feature>
<reference evidence="4 5" key="1">
    <citation type="submission" date="2019-11" db="EMBL/GenBank/DDBJ databases">
        <title>Bacillus lacus genome.</title>
        <authorList>
            <person name="Allen C.J."/>
            <person name="Newman J.D."/>
        </authorList>
    </citation>
    <scope>NUCLEOTIDE SEQUENCE [LARGE SCALE GENOMIC DNA]</scope>
    <source>
        <strain evidence="4 5">KCTC 33946</strain>
    </source>
</reference>
<keyword evidence="5" id="KW-1185">Reference proteome</keyword>
<proteinExistence type="predicted"/>
<evidence type="ECO:0000313" key="5">
    <source>
        <dbReference type="Proteomes" id="UP000448867"/>
    </source>
</evidence>
<dbReference type="AlphaFoldDB" id="A0A7X2IY99"/>
<feature type="domain" description="YtkA-like" evidence="3">
    <location>
        <begin position="31"/>
        <end position="112"/>
    </location>
</feature>
<feature type="signal peptide" evidence="2">
    <location>
        <begin position="1"/>
        <end position="23"/>
    </location>
</feature>